<dbReference type="EMBL" id="LXQA010001438">
    <property type="protein sequence ID" value="MCH80747.1"/>
    <property type="molecule type" value="Genomic_DNA"/>
</dbReference>
<evidence type="ECO:0000313" key="3">
    <source>
        <dbReference type="Proteomes" id="UP000265520"/>
    </source>
</evidence>
<evidence type="ECO:0000256" key="1">
    <source>
        <dbReference type="SAM" id="Phobius"/>
    </source>
</evidence>
<organism evidence="2 3">
    <name type="scientific">Trifolium medium</name>
    <dbReference type="NCBI Taxonomy" id="97028"/>
    <lineage>
        <taxon>Eukaryota</taxon>
        <taxon>Viridiplantae</taxon>
        <taxon>Streptophyta</taxon>
        <taxon>Embryophyta</taxon>
        <taxon>Tracheophyta</taxon>
        <taxon>Spermatophyta</taxon>
        <taxon>Magnoliopsida</taxon>
        <taxon>eudicotyledons</taxon>
        <taxon>Gunneridae</taxon>
        <taxon>Pentapetalae</taxon>
        <taxon>rosids</taxon>
        <taxon>fabids</taxon>
        <taxon>Fabales</taxon>
        <taxon>Fabaceae</taxon>
        <taxon>Papilionoideae</taxon>
        <taxon>50 kb inversion clade</taxon>
        <taxon>NPAAA clade</taxon>
        <taxon>Hologalegina</taxon>
        <taxon>IRL clade</taxon>
        <taxon>Trifolieae</taxon>
        <taxon>Trifolium</taxon>
    </lineage>
</organism>
<keyword evidence="1" id="KW-1133">Transmembrane helix</keyword>
<proteinExistence type="predicted"/>
<dbReference type="Proteomes" id="UP000265520">
    <property type="component" value="Unassembled WGS sequence"/>
</dbReference>
<protein>
    <submittedName>
        <fullName evidence="2">Uncharacterized protein</fullName>
    </submittedName>
</protein>
<evidence type="ECO:0000313" key="2">
    <source>
        <dbReference type="EMBL" id="MCH80747.1"/>
    </source>
</evidence>
<feature type="transmembrane region" description="Helical" evidence="1">
    <location>
        <begin position="63"/>
        <end position="82"/>
    </location>
</feature>
<reference evidence="2 3" key="1">
    <citation type="journal article" date="2018" name="Front. Plant Sci.">
        <title>Red Clover (Trifolium pratense) and Zigzag Clover (T. medium) - A Picture of Genomic Similarities and Differences.</title>
        <authorList>
            <person name="Dluhosova J."/>
            <person name="Istvanek J."/>
            <person name="Nedelnik J."/>
            <person name="Repkova J."/>
        </authorList>
    </citation>
    <scope>NUCLEOTIDE SEQUENCE [LARGE SCALE GENOMIC DNA]</scope>
    <source>
        <strain evidence="3">cv. 10/8</strain>
        <tissue evidence="2">Leaf</tissue>
    </source>
</reference>
<keyword evidence="3" id="KW-1185">Reference proteome</keyword>
<sequence length="89" mass="9707">CVTTGSSPAFLRRGLANRVFVSFPSSGFLRVVYLFLSPSVLFLSEDDFTVGVGFPFPRVAGGGLWVGAVLVVFVAIRWLLVLRWGGGWR</sequence>
<keyword evidence="1" id="KW-0472">Membrane</keyword>
<keyword evidence="1" id="KW-0812">Transmembrane</keyword>
<gene>
    <name evidence="2" type="ORF">A2U01_0001520</name>
</gene>
<comment type="caution">
    <text evidence="2">The sequence shown here is derived from an EMBL/GenBank/DDBJ whole genome shotgun (WGS) entry which is preliminary data.</text>
</comment>
<dbReference type="AlphaFoldDB" id="A0A392M0B5"/>
<feature type="transmembrane region" description="Helical" evidence="1">
    <location>
        <begin position="19"/>
        <end position="43"/>
    </location>
</feature>
<name>A0A392M0B5_9FABA</name>
<accession>A0A392M0B5</accession>
<feature type="non-terminal residue" evidence="2">
    <location>
        <position position="1"/>
    </location>
</feature>